<keyword evidence="2" id="KW-1185">Reference proteome</keyword>
<accession>A0A9R1TEM8</accession>
<protein>
    <submittedName>
        <fullName evidence="3">Glutamic acid-rich protein-like isoform X1</fullName>
    </submittedName>
</protein>
<dbReference type="GeneID" id="105269253"/>
<organism evidence="2 3">
    <name type="scientific">Fopius arisanus</name>
    <dbReference type="NCBI Taxonomy" id="64838"/>
    <lineage>
        <taxon>Eukaryota</taxon>
        <taxon>Metazoa</taxon>
        <taxon>Ecdysozoa</taxon>
        <taxon>Arthropoda</taxon>
        <taxon>Hexapoda</taxon>
        <taxon>Insecta</taxon>
        <taxon>Pterygota</taxon>
        <taxon>Neoptera</taxon>
        <taxon>Endopterygota</taxon>
        <taxon>Hymenoptera</taxon>
        <taxon>Apocrita</taxon>
        <taxon>Ichneumonoidea</taxon>
        <taxon>Braconidae</taxon>
        <taxon>Opiinae</taxon>
        <taxon>Fopius</taxon>
    </lineage>
</organism>
<dbReference type="RefSeq" id="XP_011307648.1">
    <property type="nucleotide sequence ID" value="XM_011309346.1"/>
</dbReference>
<dbReference type="Proteomes" id="UP000694866">
    <property type="component" value="Unplaced"/>
</dbReference>
<gene>
    <name evidence="3" type="primary">LOC105269253</name>
</gene>
<dbReference type="KEGG" id="fas:105269253"/>
<evidence type="ECO:0000313" key="2">
    <source>
        <dbReference type="Proteomes" id="UP000694866"/>
    </source>
</evidence>
<reference evidence="3" key="1">
    <citation type="submission" date="2025-08" db="UniProtKB">
        <authorList>
            <consortium name="RefSeq"/>
        </authorList>
    </citation>
    <scope>IDENTIFICATION</scope>
    <source>
        <strain evidence="3">USDA-PBARC FA_bdor</strain>
        <tissue evidence="3">Whole organism</tissue>
    </source>
</reference>
<dbReference type="AlphaFoldDB" id="A0A9R1TEM8"/>
<proteinExistence type="predicted"/>
<feature type="compositionally biased region" description="Acidic residues" evidence="1">
    <location>
        <begin position="75"/>
        <end position="138"/>
    </location>
</feature>
<evidence type="ECO:0000256" key="1">
    <source>
        <dbReference type="SAM" id="MobiDB-lite"/>
    </source>
</evidence>
<sequence length="138" mass="15558">MIMSGYFFLSISDIPQVFYFPYNKLYIIPHYFSCASGKTSANSTIFFLAFVAGRGIGTHRDKADDVKKQKKEENGDGDVEEEEIDEDVEDEEEEVDGDEEEGDDEVEGEEDLDDGEEEEDDDAEGEVEGEVEDEEDDA</sequence>
<feature type="region of interest" description="Disordered" evidence="1">
    <location>
        <begin position="59"/>
        <end position="138"/>
    </location>
</feature>
<evidence type="ECO:0000313" key="3">
    <source>
        <dbReference type="RefSeq" id="XP_011307648.1"/>
    </source>
</evidence>
<name>A0A9R1TEM8_9HYME</name>
<feature type="compositionally biased region" description="Basic and acidic residues" evidence="1">
    <location>
        <begin position="59"/>
        <end position="74"/>
    </location>
</feature>